<comment type="caution">
    <text evidence="1">The sequence shown here is derived from an EMBL/GenBank/DDBJ whole genome shotgun (WGS) entry which is preliminary data.</text>
</comment>
<proteinExistence type="predicted"/>
<organism evidence="1 2">
    <name type="scientific">Longispora fulva</name>
    <dbReference type="NCBI Taxonomy" id="619741"/>
    <lineage>
        <taxon>Bacteria</taxon>
        <taxon>Bacillati</taxon>
        <taxon>Actinomycetota</taxon>
        <taxon>Actinomycetes</taxon>
        <taxon>Micromonosporales</taxon>
        <taxon>Micromonosporaceae</taxon>
        <taxon>Longispora</taxon>
    </lineage>
</organism>
<evidence type="ECO:0000313" key="2">
    <source>
        <dbReference type="Proteomes" id="UP000622552"/>
    </source>
</evidence>
<accession>A0A8J7GWS8</accession>
<evidence type="ECO:0000313" key="1">
    <source>
        <dbReference type="EMBL" id="MBG6139276.1"/>
    </source>
</evidence>
<dbReference type="RefSeq" id="WP_197005949.1">
    <property type="nucleotide sequence ID" value="NZ_BONS01000012.1"/>
</dbReference>
<keyword evidence="2" id="KW-1185">Reference proteome</keyword>
<dbReference type="EMBL" id="JADOUF010000001">
    <property type="protein sequence ID" value="MBG6139276.1"/>
    <property type="molecule type" value="Genomic_DNA"/>
</dbReference>
<reference evidence="1" key="1">
    <citation type="submission" date="2020-11" db="EMBL/GenBank/DDBJ databases">
        <title>Sequencing the genomes of 1000 actinobacteria strains.</title>
        <authorList>
            <person name="Klenk H.-P."/>
        </authorList>
    </citation>
    <scope>NUCLEOTIDE SEQUENCE</scope>
    <source>
        <strain evidence="1">DSM 45356</strain>
    </source>
</reference>
<dbReference type="Proteomes" id="UP000622552">
    <property type="component" value="Unassembled WGS sequence"/>
</dbReference>
<dbReference type="AlphaFoldDB" id="A0A8J7GWS8"/>
<sequence>MNTLLIILAAIGALAVAGGILELAELTLTVIRTGPTPGMRALARCFKGRCEGVGCPVPHRPKSGPWRNS</sequence>
<name>A0A8J7GWS8_9ACTN</name>
<gene>
    <name evidence="1" type="ORF">IW245_005470</name>
</gene>
<protein>
    <submittedName>
        <fullName evidence="1">Uncharacterized protein</fullName>
    </submittedName>
</protein>